<sequence>MHLKLLNIYEATDKQAEAQELLKSMCKKFRESCKVHHRRQLFFLKHGNPEKAKEALEKALQALPPRKHLKASLKFAISEYKEGSFERGRTLFEGLVSAFPKRADLWSVYLDQEQRLADNELHIRRLLDRITSLSLSTKKMKYFFKRFLDFEAKFGSAATIEHVKQKARSYVESRIA</sequence>
<protein>
    <recommendedName>
        <fullName evidence="3">Suppressor of forked domain-containing protein</fullName>
    </recommendedName>
</protein>
<dbReference type="EMBL" id="HBIB01020515">
    <property type="protein sequence ID" value="CAE0251063.1"/>
    <property type="molecule type" value="Transcribed_RNA"/>
</dbReference>
<dbReference type="GO" id="GO:0003723">
    <property type="term" value="F:RNA binding"/>
    <property type="evidence" value="ECO:0007669"/>
    <property type="project" value="TreeGrafter"/>
</dbReference>
<keyword evidence="1" id="KW-0698">rRNA processing</keyword>
<dbReference type="SMART" id="SM00386">
    <property type="entry name" value="HAT"/>
    <property type="match status" value="3"/>
</dbReference>
<evidence type="ECO:0008006" key="3">
    <source>
        <dbReference type="Google" id="ProtNLM"/>
    </source>
</evidence>
<gene>
    <name evidence="2" type="ORF">PBIL07802_LOCUS13270</name>
</gene>
<dbReference type="InterPro" id="IPR045209">
    <property type="entry name" value="Rrp5"/>
</dbReference>
<name>A0A7S3DAC6_9EUKA</name>
<dbReference type="Gene3D" id="1.25.40.10">
    <property type="entry name" value="Tetratricopeptide repeat domain"/>
    <property type="match status" value="1"/>
</dbReference>
<dbReference type="GO" id="GO:0032040">
    <property type="term" value="C:small-subunit processome"/>
    <property type="evidence" value="ECO:0007669"/>
    <property type="project" value="TreeGrafter"/>
</dbReference>
<dbReference type="SUPFAM" id="SSF48452">
    <property type="entry name" value="TPR-like"/>
    <property type="match status" value="1"/>
</dbReference>
<accession>A0A7S3DAC6</accession>
<dbReference type="GO" id="GO:0006364">
    <property type="term" value="P:rRNA processing"/>
    <property type="evidence" value="ECO:0007669"/>
    <property type="project" value="UniProtKB-KW"/>
</dbReference>
<reference evidence="2" key="1">
    <citation type="submission" date="2021-01" db="EMBL/GenBank/DDBJ databases">
        <authorList>
            <person name="Corre E."/>
            <person name="Pelletier E."/>
            <person name="Niang G."/>
            <person name="Scheremetjew M."/>
            <person name="Finn R."/>
            <person name="Kale V."/>
            <person name="Holt S."/>
            <person name="Cochrane G."/>
            <person name="Meng A."/>
            <person name="Brown T."/>
            <person name="Cohen L."/>
        </authorList>
    </citation>
    <scope>NUCLEOTIDE SEQUENCE</scope>
    <source>
        <strain evidence="2">NIES-2562</strain>
    </source>
</reference>
<dbReference type="InterPro" id="IPR011990">
    <property type="entry name" value="TPR-like_helical_dom_sf"/>
</dbReference>
<organism evidence="2">
    <name type="scientific">Palpitomonas bilix</name>
    <dbReference type="NCBI Taxonomy" id="652834"/>
    <lineage>
        <taxon>Eukaryota</taxon>
        <taxon>Eukaryota incertae sedis</taxon>
    </lineage>
</organism>
<evidence type="ECO:0000256" key="1">
    <source>
        <dbReference type="ARBA" id="ARBA00022552"/>
    </source>
</evidence>
<dbReference type="AlphaFoldDB" id="A0A7S3DAC6"/>
<evidence type="ECO:0000313" key="2">
    <source>
        <dbReference type="EMBL" id="CAE0251063.1"/>
    </source>
</evidence>
<dbReference type="PANTHER" id="PTHR23270:SF10">
    <property type="entry name" value="PROTEIN RRP5 HOMOLOG"/>
    <property type="match status" value="1"/>
</dbReference>
<dbReference type="PANTHER" id="PTHR23270">
    <property type="entry name" value="PROGRAMMED CELL DEATH PROTEIN 11 PRE-RRNA PROCESSING PROTEIN RRP5"/>
    <property type="match status" value="1"/>
</dbReference>
<dbReference type="InterPro" id="IPR003107">
    <property type="entry name" value="HAT"/>
</dbReference>
<proteinExistence type="predicted"/>